<evidence type="ECO:0000313" key="2">
    <source>
        <dbReference type="Proteomes" id="UP001596025"/>
    </source>
</evidence>
<keyword evidence="2" id="KW-1185">Reference proteome</keyword>
<dbReference type="RefSeq" id="WP_387988125.1">
    <property type="nucleotide sequence ID" value="NZ_JBHSGR010000007.1"/>
</dbReference>
<sequence>MTRRGTSTGTVVRWDEQARGAVVEVPGLPGDCWADAAAVDPAGGTLRAGQVVTVDWVEEPAHGRPFRAVRVRRREDLQATPGA</sequence>
<evidence type="ECO:0000313" key="1">
    <source>
        <dbReference type="EMBL" id="MFC4693406.1"/>
    </source>
</evidence>
<organism evidence="1 2">
    <name type="scientific">Geodermatophilus arenarius</name>
    <dbReference type="NCBI Taxonomy" id="1137990"/>
    <lineage>
        <taxon>Bacteria</taxon>
        <taxon>Bacillati</taxon>
        <taxon>Actinomycetota</taxon>
        <taxon>Actinomycetes</taxon>
        <taxon>Geodermatophilales</taxon>
        <taxon>Geodermatophilaceae</taxon>
        <taxon>Geodermatophilus</taxon>
    </lineage>
</organism>
<name>A0ABV9LI31_9ACTN</name>
<proteinExistence type="predicted"/>
<dbReference type="EMBL" id="JBHSGR010000007">
    <property type="protein sequence ID" value="MFC4693406.1"/>
    <property type="molecule type" value="Genomic_DNA"/>
</dbReference>
<comment type="caution">
    <text evidence="1">The sequence shown here is derived from an EMBL/GenBank/DDBJ whole genome shotgun (WGS) entry which is preliminary data.</text>
</comment>
<reference evidence="2" key="1">
    <citation type="journal article" date="2019" name="Int. J. Syst. Evol. Microbiol.">
        <title>The Global Catalogue of Microorganisms (GCM) 10K type strain sequencing project: providing services to taxonomists for standard genome sequencing and annotation.</title>
        <authorList>
            <consortium name="The Broad Institute Genomics Platform"/>
            <consortium name="The Broad Institute Genome Sequencing Center for Infectious Disease"/>
            <person name="Wu L."/>
            <person name="Ma J."/>
        </authorList>
    </citation>
    <scope>NUCLEOTIDE SEQUENCE [LARGE SCALE GENOMIC DNA]</scope>
    <source>
        <strain evidence="2">CCUG 62763</strain>
    </source>
</reference>
<dbReference type="Proteomes" id="UP001596025">
    <property type="component" value="Unassembled WGS sequence"/>
</dbReference>
<gene>
    <name evidence="1" type="ORF">ACFO3M_08415</name>
</gene>
<evidence type="ECO:0008006" key="3">
    <source>
        <dbReference type="Google" id="ProtNLM"/>
    </source>
</evidence>
<protein>
    <recommendedName>
        <fullName evidence="3">Cold shock protein, CspA family</fullName>
    </recommendedName>
</protein>
<accession>A0ABV9LI31</accession>